<gene>
    <name evidence="2" type="ORF">HG543_20750</name>
</gene>
<evidence type="ECO:0000259" key="1">
    <source>
        <dbReference type="Pfam" id="PF17936"/>
    </source>
</evidence>
<dbReference type="Proteomes" id="UP000518300">
    <property type="component" value="Unassembled WGS sequence"/>
</dbReference>
<dbReference type="Pfam" id="PF17936">
    <property type="entry name" value="Big_6"/>
    <property type="match status" value="3"/>
</dbReference>
<dbReference type="SUPFAM" id="SSF49785">
    <property type="entry name" value="Galactose-binding domain-like"/>
    <property type="match status" value="2"/>
</dbReference>
<comment type="caution">
    <text evidence="2">The sequence shown here is derived from an EMBL/GenBank/DDBJ whole genome shotgun (WGS) entry which is preliminary data.</text>
</comment>
<feature type="domain" description="Bacterial Ig" evidence="1">
    <location>
        <begin position="344"/>
        <end position="417"/>
    </location>
</feature>
<evidence type="ECO:0000313" key="2">
    <source>
        <dbReference type="EMBL" id="NMO17270.1"/>
    </source>
</evidence>
<feature type="domain" description="Bacterial Ig" evidence="1">
    <location>
        <begin position="544"/>
        <end position="609"/>
    </location>
</feature>
<dbReference type="InterPro" id="IPR041498">
    <property type="entry name" value="Big_6"/>
</dbReference>
<proteinExistence type="predicted"/>
<keyword evidence="3" id="KW-1185">Reference proteome</keyword>
<organism evidence="2 3">
    <name type="scientific">Pyxidicoccus fallax</name>
    <dbReference type="NCBI Taxonomy" id="394095"/>
    <lineage>
        <taxon>Bacteria</taxon>
        <taxon>Pseudomonadati</taxon>
        <taxon>Myxococcota</taxon>
        <taxon>Myxococcia</taxon>
        <taxon>Myxococcales</taxon>
        <taxon>Cystobacterineae</taxon>
        <taxon>Myxococcaceae</taxon>
        <taxon>Pyxidicoccus</taxon>
    </lineage>
</organism>
<dbReference type="EMBL" id="JABBJJ010000093">
    <property type="protein sequence ID" value="NMO17270.1"/>
    <property type="molecule type" value="Genomic_DNA"/>
</dbReference>
<dbReference type="InterPro" id="IPR008979">
    <property type="entry name" value="Galactose-bd-like_sf"/>
</dbReference>
<sequence>MSRTPAPLATNAQGLNCGASLVPVMSSPTLPSGIVSRSGVLSADYEAWKAFDTVDSGSSMWLSQVGQTPAWIGYEWTDGARSVTHYAIQYVNGSITTRAPKNWTLEGFNGSAWVVVDTRNNEINWGGTERREYTVASPGSFSRYRLHVTDDNDTRTGIETVSIGRLELFNCPCAATNLVPVMTSPTLPSGTVTRSGILGADYEAWLAFDGVDSGGSMWLSQVGQTPAWIGYEWANGPKRVDRYAIRYVNGSITTRAPKNWTLEGFNGSAWVAVDTRNNQVNWAGTERREYIVASPGAFAAYRLHVTDDNDTRTGIETVSIGRLELLGCNVDTQAPGAPGLTGFAPASPSNNLNPVLSGTAEAGSTVRLYSGSACAGTPVATVTATASGTFSSTRPVTANATSTFTATATDAAGNVSVCSQAASYVHDGAAPAVPVLTGFAPVSPSSNLNPVLSGTAEAGASVRIFSGTACAGTPVATVTATASGTFSSTRPVTANSTTTFTATATDAVGNVSACSASVSYRHDGIAPSAPVLSGFTPASPSTSTQPTLSGTAEAGASVRLFSGTSCTGSVLATVTASPTGAFSVTRTVSANTTTTFTTQAVDAAGNVSACSASASYRHDSLPPAVPAFTGFTPASPGQSLTPQLRGTAEKSATVSIFQGTGCVAPAVATLTADASTGVFATSVTVSANSATGFSARAVDAVGNTSACSGVVTYVHDTVAPTPPTFIAGYLPLDAAPVAGQVRAQTEPRGRVAVFTDAACTQAASPAGVASADGTGLALLSLSQPQLETQMFAVAIDAAGNRSACVSFEAGCPVGFEDCDGDPANGCEVDLMRDEANCGACGTVCGGAPSANAVCGGGTCGLGCVVGTFDCDGLEANGCESATACDPAVCQVDPQEELLITALSVVEDPVRTTGSGAWTFGALMRAMNGGRDPSELVRNWLRTWEQDQFIGATFVPARPNIRGLVLSAWEQRSGGSGAPLNFNVAPFRLLAIVNRMDLRHENEHAGEGRFVFGVTDPSGNATPFTVILEYQLPGGSPEEFQRWARDWHELGRLGPSHPDYNAKLQAVTDRFTKSFVAPGRFMGGAIHQVRTNENALEFEWELREFHFNAEGLAPAHVALTPAFFHNGSPLLRDYILQNRPAVVAETHWVPEFFQDQPFLWGSALTPFNFFWDAPGVDSEARHKFSLNTCSGCHAGETRTFFLHVGPRDPGQPAFLSPFLLSTAPTPDPVTGAPRVFNDLGRRQEDLKALVCGVLAPATALKMGLGESLLAPRTFDSAAVPGFPARSNLPSGRVH</sequence>
<dbReference type="InterPro" id="IPR013783">
    <property type="entry name" value="Ig-like_fold"/>
</dbReference>
<name>A0A848LDV6_9BACT</name>
<accession>A0A848LDV6</accession>
<feature type="domain" description="Bacterial Ig" evidence="1">
    <location>
        <begin position="449"/>
        <end position="513"/>
    </location>
</feature>
<dbReference type="Gene3D" id="2.60.40.10">
    <property type="entry name" value="Immunoglobulins"/>
    <property type="match status" value="4"/>
</dbReference>
<dbReference type="RefSeq" id="WP_169346552.1">
    <property type="nucleotide sequence ID" value="NZ_JABBJJ010000093.1"/>
</dbReference>
<reference evidence="2 3" key="1">
    <citation type="submission" date="2020-04" db="EMBL/GenBank/DDBJ databases">
        <title>Draft genome of Pyxidicoccus fallax type strain.</title>
        <authorList>
            <person name="Whitworth D.E."/>
        </authorList>
    </citation>
    <scope>NUCLEOTIDE SEQUENCE [LARGE SCALE GENOMIC DNA]</scope>
    <source>
        <strain evidence="2 3">DSM 14698</strain>
    </source>
</reference>
<protein>
    <recommendedName>
        <fullName evidence="1">Bacterial Ig domain-containing protein</fullName>
    </recommendedName>
</protein>
<evidence type="ECO:0000313" key="3">
    <source>
        <dbReference type="Proteomes" id="UP000518300"/>
    </source>
</evidence>